<proteinExistence type="predicted"/>
<name>A0AAW9S931_9BACT</name>
<dbReference type="EMBL" id="JBDKWZ010000002">
    <property type="protein sequence ID" value="MEN7547236.1"/>
    <property type="molecule type" value="Genomic_DNA"/>
</dbReference>
<organism evidence="1 2">
    <name type="scientific">Rapidithrix thailandica</name>
    <dbReference type="NCBI Taxonomy" id="413964"/>
    <lineage>
        <taxon>Bacteria</taxon>
        <taxon>Pseudomonadati</taxon>
        <taxon>Bacteroidota</taxon>
        <taxon>Cytophagia</taxon>
        <taxon>Cytophagales</taxon>
        <taxon>Flammeovirgaceae</taxon>
        <taxon>Rapidithrix</taxon>
    </lineage>
</organism>
<gene>
    <name evidence="1" type="ORF">AAG747_04910</name>
</gene>
<keyword evidence="2" id="KW-1185">Reference proteome</keyword>
<evidence type="ECO:0000313" key="1">
    <source>
        <dbReference type="EMBL" id="MEN7547236.1"/>
    </source>
</evidence>
<dbReference type="Pfam" id="PF14092">
    <property type="entry name" value="DUF4270"/>
    <property type="match status" value="1"/>
</dbReference>
<dbReference type="AlphaFoldDB" id="A0AAW9S931"/>
<evidence type="ECO:0000313" key="2">
    <source>
        <dbReference type="Proteomes" id="UP001403385"/>
    </source>
</evidence>
<comment type="caution">
    <text evidence="1">The sequence shown here is derived from an EMBL/GenBank/DDBJ whole genome shotgun (WGS) entry which is preliminary data.</text>
</comment>
<accession>A0AAW9S931</accession>
<dbReference type="InterPro" id="IPR025366">
    <property type="entry name" value="DUF4270"/>
</dbReference>
<protein>
    <submittedName>
        <fullName evidence="1">DUF4270 family protein</fullName>
    </submittedName>
</protein>
<dbReference type="RefSeq" id="WP_346820021.1">
    <property type="nucleotide sequence ID" value="NZ_JBDKWZ010000002.1"/>
</dbReference>
<sequence>MNKKCFQPAVIIFVLGWFGFSCSQNEEVGLEIVDNPLELWVIDTFSVNASTFLYDSLPSSASETLLAGSYHDAVLGDVKTKSFFQVGLSGEMDTENTLFDSLFLVLKYTGYQYGNLESTSSLQVHRVLENLDDGESDRYYQFSSIAYEPEPLASFSLKKEPEEGDSIAIKLPESLGEELFEKIKDEADTLSAQSDFLEYFKGLVLVSESKEGKVVAFALGDAALHMHYHKISDTDEPDTYVFPVVNSSLQFNQFQANRSNTILTNLEPMVDLSAEDTDGNTFIQPGVGLVTRIRFPSIREFKSLGNNYLINLAKLRINVEAGTYNEHSLPEELVLYQFDKYTPWGGVLYENFLEEQAQVASLQLDLEAHQNTYYEFTITDYLDSLMSLPDNLGNGLLLGLPFPEEVTTLDRVIVGPNQGQNQSIQLLLYVTIIHN</sequence>
<reference evidence="1 2" key="1">
    <citation type="submission" date="2024-04" db="EMBL/GenBank/DDBJ databases">
        <title>Novel genus in family Flammeovirgaceae.</title>
        <authorList>
            <person name="Nguyen T.H."/>
            <person name="Vuong T.Q."/>
            <person name="Le H."/>
            <person name="Kim S.-G."/>
        </authorList>
    </citation>
    <scope>NUCLEOTIDE SEQUENCE [LARGE SCALE GENOMIC DNA]</scope>
    <source>
        <strain evidence="1 2">JCM 23209</strain>
    </source>
</reference>
<dbReference type="Proteomes" id="UP001403385">
    <property type="component" value="Unassembled WGS sequence"/>
</dbReference>
<dbReference type="PROSITE" id="PS51257">
    <property type="entry name" value="PROKAR_LIPOPROTEIN"/>
    <property type="match status" value="1"/>
</dbReference>